<evidence type="ECO:0000313" key="1">
    <source>
        <dbReference type="EMBL" id="GAP64713.1"/>
    </source>
</evidence>
<dbReference type="Pfam" id="PF18849">
    <property type="entry name" value="baeRF_family7"/>
    <property type="match status" value="1"/>
</dbReference>
<dbReference type="RefSeq" id="WP_054494451.1">
    <property type="nucleotide sequence ID" value="NZ_BBZA01000308.1"/>
</dbReference>
<comment type="caution">
    <text evidence="1">The sequence shown here is derived from an EMBL/GenBank/DDBJ whole genome shotgun (WGS) entry which is preliminary data.</text>
</comment>
<dbReference type="OrthoDB" id="4393931at2"/>
<keyword evidence="3" id="KW-1185">Reference proteome</keyword>
<accession>A0A0M8K9S2</accession>
<name>A0A0M8K9S2_9CHLR</name>
<evidence type="ECO:0000313" key="2">
    <source>
        <dbReference type="EMBL" id="KPL89235.1"/>
    </source>
</evidence>
<dbReference type="AlphaFoldDB" id="A0A0M8K9S2"/>
<gene>
    <name evidence="1" type="ORF">ARMA_3136</name>
    <name evidence="2" type="ORF">SE16_01700</name>
</gene>
<evidence type="ECO:0000313" key="3">
    <source>
        <dbReference type="Proteomes" id="UP000037784"/>
    </source>
</evidence>
<sequence length="391" mass="43967">MAYLTRDQLRSLMEYRAPSCVTIYMPTLGVGPETQKFPIHLKNLLAEAQERLIERGMRAPDAEALLQPARAVLDDRLFWRNASRTLAMFVGPNLFETYHLPHDTRELVYVADRFAIKPLLRLFANDGRFYVLALNLGGVRLYEGSKYTLHEVAAESMPKSLGEILQYDEFERTLQFHSGVVAQTDRGTTGSVVFHGQGGGGDENWRKEAMVRYLKAVDAGLREMLGAEQPWVVLAGVAHLRGIFREVSRYPRLAPNDIDANPDTLSSDELHARAYGIMRPIFMEREKDAIALFEHLLGTQSPRAATEMREIVPAAYFARVEVLFADVDRPVWGTFNRESGDVSIHAEQTPESIDLLDFAVVHTLRNGGTVFALPSERMPATTTPVAAIFRY</sequence>
<reference evidence="3" key="3">
    <citation type="submission" date="2015-08" db="EMBL/GenBank/DDBJ databases">
        <title>Draft Genome Sequence of a Heterotrophic Facultative Anaerobic Bacterium Ardenticatena maritima Strain 110S.</title>
        <authorList>
            <person name="Kawaichi S."/>
            <person name="Yoshida T."/>
            <person name="Sako Y."/>
            <person name="Nakamura R."/>
        </authorList>
    </citation>
    <scope>NUCLEOTIDE SEQUENCE [LARGE SCALE GENOMIC DNA]</scope>
    <source>
        <strain evidence="3">110S</strain>
    </source>
</reference>
<organism evidence="1 3">
    <name type="scientific">Ardenticatena maritima</name>
    <dbReference type="NCBI Taxonomy" id="872965"/>
    <lineage>
        <taxon>Bacteria</taxon>
        <taxon>Bacillati</taxon>
        <taxon>Chloroflexota</taxon>
        <taxon>Ardenticatenia</taxon>
        <taxon>Ardenticatenales</taxon>
        <taxon>Ardenticatenaceae</taxon>
        <taxon>Ardenticatena</taxon>
    </lineage>
</organism>
<dbReference type="Proteomes" id="UP000037784">
    <property type="component" value="Unassembled WGS sequence"/>
</dbReference>
<reference evidence="1" key="1">
    <citation type="journal article" date="2015" name="Genome Announc.">
        <title>Draft Genome Sequence of a Heterotrophic Facultative Anaerobic Thermophilic Bacterium, Ardenticatena maritima Strain 110ST.</title>
        <authorList>
            <person name="Kawaichi S."/>
            <person name="Yoshida T."/>
            <person name="Sako Y."/>
            <person name="Nakamura R."/>
        </authorList>
    </citation>
    <scope>NUCLEOTIDE SEQUENCE [LARGE SCALE GENOMIC DNA]</scope>
    <source>
        <strain evidence="1">110S</strain>
    </source>
</reference>
<proteinExistence type="predicted"/>
<dbReference type="EMBL" id="BBZA01000308">
    <property type="protein sequence ID" value="GAP64713.1"/>
    <property type="molecule type" value="Genomic_DNA"/>
</dbReference>
<dbReference type="Proteomes" id="UP000050502">
    <property type="component" value="Unassembled WGS sequence"/>
</dbReference>
<evidence type="ECO:0000313" key="4">
    <source>
        <dbReference type="Proteomes" id="UP000050502"/>
    </source>
</evidence>
<dbReference type="STRING" id="872965.SE16_01700"/>
<protein>
    <submittedName>
        <fullName evidence="1">Uncharacterized protein</fullName>
    </submittedName>
</protein>
<dbReference type="EMBL" id="LGKN01000003">
    <property type="protein sequence ID" value="KPL89235.1"/>
    <property type="molecule type" value="Genomic_DNA"/>
</dbReference>
<reference evidence="2 4" key="2">
    <citation type="submission" date="2015-07" db="EMBL/GenBank/DDBJ databases">
        <title>Whole genome sequence of Ardenticatena maritima DSM 23922.</title>
        <authorList>
            <person name="Hemp J."/>
            <person name="Ward L.M."/>
            <person name="Pace L.A."/>
            <person name="Fischer W.W."/>
        </authorList>
    </citation>
    <scope>NUCLEOTIDE SEQUENCE [LARGE SCALE GENOMIC DNA]</scope>
    <source>
        <strain evidence="2 4">110S</strain>
    </source>
</reference>
<dbReference type="InterPro" id="IPR040837">
    <property type="entry name" value="Bact_RF_family7"/>
</dbReference>